<dbReference type="RefSeq" id="WP_005041068.1">
    <property type="nucleotide sequence ID" value="NZ_AOME01000027.1"/>
</dbReference>
<sequence>MTSTDGIPHRGDWEEHYPTETAYGRTYPAPADWVFSDFTQGGLSLSWRRYEDIGHDHTDDHDVVEAHGFSKDAGTPDEKAILMPALKYEYVETDSGIERHPVADPPDRKLAIGSETVLEVYQPFEEHELLAAVAAILERHSNDEGYDEIVRAMELVDPENDQTLDEWL</sequence>
<proteinExistence type="predicted"/>
<evidence type="ECO:0000313" key="2">
    <source>
        <dbReference type="Proteomes" id="UP000011625"/>
    </source>
</evidence>
<dbReference type="EMBL" id="AOME01000027">
    <property type="protein sequence ID" value="EMA54495.1"/>
    <property type="molecule type" value="Genomic_DNA"/>
</dbReference>
<evidence type="ECO:0000313" key="1">
    <source>
        <dbReference type="EMBL" id="EMA54495.1"/>
    </source>
</evidence>
<comment type="caution">
    <text evidence="1">The sequence shown here is derived from an EMBL/GenBank/DDBJ whole genome shotgun (WGS) entry which is preliminary data.</text>
</comment>
<dbReference type="STRING" id="1227456.C450_05540"/>
<keyword evidence="2" id="KW-1185">Reference proteome</keyword>
<dbReference type="PATRIC" id="fig|1227456.3.peg.1122"/>
<dbReference type="AlphaFoldDB" id="M0NCW8"/>
<gene>
    <name evidence="1" type="ORF">C450_05540</name>
</gene>
<reference evidence="1 2" key="1">
    <citation type="journal article" date="2014" name="PLoS Genet.">
        <title>Phylogenetically driven sequencing of extremely halophilic archaea reveals strategies for static and dynamic osmo-response.</title>
        <authorList>
            <person name="Becker E.A."/>
            <person name="Seitzer P.M."/>
            <person name="Tritt A."/>
            <person name="Larsen D."/>
            <person name="Krusor M."/>
            <person name="Yao A.I."/>
            <person name="Wu D."/>
            <person name="Madern D."/>
            <person name="Eisen J.A."/>
            <person name="Darling A.E."/>
            <person name="Facciotti M.T."/>
        </authorList>
    </citation>
    <scope>NUCLEOTIDE SEQUENCE [LARGE SCALE GENOMIC DNA]</scope>
    <source>
        <strain evidence="1 2">DSM 8989</strain>
    </source>
</reference>
<accession>M0NCW8</accession>
<name>M0NCW8_9EURY</name>
<protein>
    <submittedName>
        <fullName evidence="1">Uncharacterized protein</fullName>
    </submittedName>
</protein>
<organism evidence="1 2">
    <name type="scientific">Halococcus salifodinae DSM 8989</name>
    <dbReference type="NCBI Taxonomy" id="1227456"/>
    <lineage>
        <taxon>Archaea</taxon>
        <taxon>Methanobacteriati</taxon>
        <taxon>Methanobacteriota</taxon>
        <taxon>Stenosarchaea group</taxon>
        <taxon>Halobacteria</taxon>
        <taxon>Halobacteriales</taxon>
        <taxon>Halococcaceae</taxon>
        <taxon>Halococcus</taxon>
    </lineage>
</organism>
<dbReference type="Proteomes" id="UP000011625">
    <property type="component" value="Unassembled WGS sequence"/>
</dbReference>